<dbReference type="EMBL" id="CP013002">
    <property type="protein sequence ID" value="ALL14946.1"/>
    <property type="molecule type" value="Genomic_DNA"/>
</dbReference>
<dbReference type="AlphaFoldDB" id="A0A0N7JI17"/>
<keyword evidence="1" id="KW-0812">Transmembrane</keyword>
<sequence>MARLGFTLTASQVVRGVLIAGLLLMLGASLPGHLSYDSLAQLAEGRTGERTTWGPAMFAWLLGVFDAVVPGTGLYVIASAALLFFSLSALRATRPQVSWWAVPMTVLLVLSPMVLIYQAIVWKDVLFANLAIAGFVCLARAPALWDRPGPRWLALGGAMLALATAALVRQNGLVVVLLAAVTLGAIRWREGWRDAVRWGLGGLLATLVLMQLLGAVAQPKSDGPGKSANVGVRILQHYDIVGAVARDPGYPLSHIQAANPAAAAAIRSGVAVYSPQRVDFFDKDPALGQALWQTPKEAVQAEWRELITRHPGAYMAQRGQVFRWLFLTPELEACLPEFVGVSGPEPLVTGLKLTNAIDPADWSLHNYATYFYSTPVFSHLAYALIALGVAGFLLWRRSPEDLAIAGLLLGALAFTASFFVISIACDYRYLYFLDIAALTGLFYLVLDPSLRRADAEADLRSDAA</sequence>
<feature type="transmembrane region" description="Helical" evidence="1">
    <location>
        <begin position="56"/>
        <end position="85"/>
    </location>
</feature>
<feature type="transmembrane region" description="Helical" evidence="1">
    <location>
        <begin position="97"/>
        <end position="120"/>
    </location>
</feature>
<feature type="transmembrane region" description="Helical" evidence="1">
    <location>
        <begin position="429"/>
        <end position="446"/>
    </location>
</feature>
<protein>
    <recommendedName>
        <fullName evidence="4">Glycosyltransferase RgtA/B/C/D-like domain-containing protein</fullName>
    </recommendedName>
</protein>
<gene>
    <name evidence="2" type="ORF">AQ619_17120</name>
</gene>
<dbReference type="STRING" id="69395.AQ619_17120"/>
<feature type="transmembrane region" description="Helical" evidence="1">
    <location>
        <begin position="195"/>
        <end position="217"/>
    </location>
</feature>
<dbReference type="Proteomes" id="UP000056905">
    <property type="component" value="Chromosome"/>
</dbReference>
<feature type="transmembrane region" description="Helical" evidence="1">
    <location>
        <begin position="376"/>
        <end position="395"/>
    </location>
</feature>
<organism evidence="2 3">
    <name type="scientific">Caulobacter henricii</name>
    <dbReference type="NCBI Taxonomy" id="69395"/>
    <lineage>
        <taxon>Bacteria</taxon>
        <taxon>Pseudomonadati</taxon>
        <taxon>Pseudomonadota</taxon>
        <taxon>Alphaproteobacteria</taxon>
        <taxon>Caulobacterales</taxon>
        <taxon>Caulobacteraceae</taxon>
        <taxon>Caulobacter</taxon>
    </lineage>
</organism>
<keyword evidence="1" id="KW-0472">Membrane</keyword>
<evidence type="ECO:0000256" key="1">
    <source>
        <dbReference type="SAM" id="Phobius"/>
    </source>
</evidence>
<evidence type="ECO:0000313" key="2">
    <source>
        <dbReference type="EMBL" id="ALL14946.1"/>
    </source>
</evidence>
<dbReference type="OrthoDB" id="7184602at2"/>
<reference evidence="2 3" key="1">
    <citation type="submission" date="2015-10" db="EMBL/GenBank/DDBJ databases">
        <title>Conservation of the essential genome among Caulobacter and Brevundimonas species.</title>
        <authorList>
            <person name="Scott D."/>
            <person name="Ely B."/>
        </authorList>
    </citation>
    <scope>NUCLEOTIDE SEQUENCE [LARGE SCALE GENOMIC DNA]</scope>
    <source>
        <strain evidence="2 3">CB4</strain>
    </source>
</reference>
<evidence type="ECO:0008006" key="4">
    <source>
        <dbReference type="Google" id="ProtNLM"/>
    </source>
</evidence>
<dbReference type="InterPro" id="IPR018674">
    <property type="entry name" value="DUF2142_membrane"/>
</dbReference>
<dbReference type="Pfam" id="PF09913">
    <property type="entry name" value="DUF2142"/>
    <property type="match status" value="1"/>
</dbReference>
<dbReference type="KEGG" id="chq:AQ619_17120"/>
<keyword evidence="3" id="KW-1185">Reference proteome</keyword>
<feature type="transmembrane region" description="Helical" evidence="1">
    <location>
        <begin position="402"/>
        <end position="423"/>
    </location>
</feature>
<keyword evidence="1" id="KW-1133">Transmembrane helix</keyword>
<dbReference type="RefSeq" id="WP_062150526.1">
    <property type="nucleotide sequence ID" value="NZ_CP013002.1"/>
</dbReference>
<evidence type="ECO:0000313" key="3">
    <source>
        <dbReference type="Proteomes" id="UP000056905"/>
    </source>
</evidence>
<accession>A0A0N7JI17</accession>
<proteinExistence type="predicted"/>
<feature type="transmembrane region" description="Helical" evidence="1">
    <location>
        <begin position="12"/>
        <end position="36"/>
    </location>
</feature>
<feature type="transmembrane region" description="Helical" evidence="1">
    <location>
        <begin position="173"/>
        <end position="188"/>
    </location>
</feature>
<name>A0A0N7JI17_9CAUL</name>